<sequence>MVPVPASLPAPVPVGFVKVEPGMNLERNAIAKASLEYKYDIVNIIDPGNGTKGAMNASVFVKNFREENDHIIEMIKREIRIIRALKCNSLVQYVNGFIQEDPFEANVYNGNLVE</sequence>
<keyword evidence="2" id="KW-1185">Reference proteome</keyword>
<evidence type="ECO:0000313" key="2">
    <source>
        <dbReference type="Proteomes" id="UP000758603"/>
    </source>
</evidence>
<dbReference type="RefSeq" id="XP_045957111.1">
    <property type="nucleotide sequence ID" value="XM_046105926.1"/>
</dbReference>
<reference evidence="1" key="1">
    <citation type="journal article" date="2021" name="Nat. Commun.">
        <title>Genetic determinants of endophytism in the Arabidopsis root mycobiome.</title>
        <authorList>
            <person name="Mesny F."/>
            <person name="Miyauchi S."/>
            <person name="Thiergart T."/>
            <person name="Pickel B."/>
            <person name="Atanasova L."/>
            <person name="Karlsson M."/>
            <person name="Huettel B."/>
            <person name="Barry K.W."/>
            <person name="Haridas S."/>
            <person name="Chen C."/>
            <person name="Bauer D."/>
            <person name="Andreopoulos W."/>
            <person name="Pangilinan J."/>
            <person name="LaButti K."/>
            <person name="Riley R."/>
            <person name="Lipzen A."/>
            <person name="Clum A."/>
            <person name="Drula E."/>
            <person name="Henrissat B."/>
            <person name="Kohler A."/>
            <person name="Grigoriev I.V."/>
            <person name="Martin F.M."/>
            <person name="Hacquard S."/>
        </authorList>
    </citation>
    <scope>NUCLEOTIDE SEQUENCE</scope>
    <source>
        <strain evidence="1">MPI-SDFR-AT-0073</strain>
    </source>
</reference>
<evidence type="ECO:0008006" key="3">
    <source>
        <dbReference type="Google" id="ProtNLM"/>
    </source>
</evidence>
<dbReference type="GeneID" id="70134817"/>
<proteinExistence type="predicted"/>
<accession>A0A9P8ZXB5</accession>
<dbReference type="AlphaFoldDB" id="A0A9P8ZXB5"/>
<gene>
    <name evidence="1" type="ORF">BKA67DRAFT_646847</name>
</gene>
<organism evidence="1 2">
    <name type="scientific">Truncatella angustata</name>
    <dbReference type="NCBI Taxonomy" id="152316"/>
    <lineage>
        <taxon>Eukaryota</taxon>
        <taxon>Fungi</taxon>
        <taxon>Dikarya</taxon>
        <taxon>Ascomycota</taxon>
        <taxon>Pezizomycotina</taxon>
        <taxon>Sordariomycetes</taxon>
        <taxon>Xylariomycetidae</taxon>
        <taxon>Amphisphaeriales</taxon>
        <taxon>Sporocadaceae</taxon>
        <taxon>Truncatella</taxon>
    </lineage>
</organism>
<dbReference type="OrthoDB" id="310217at2759"/>
<protein>
    <recommendedName>
        <fullName evidence="3">Protein kinase domain-containing protein</fullName>
    </recommendedName>
</protein>
<dbReference type="EMBL" id="JAGPXC010000005">
    <property type="protein sequence ID" value="KAH6652834.1"/>
    <property type="molecule type" value="Genomic_DNA"/>
</dbReference>
<dbReference type="Proteomes" id="UP000758603">
    <property type="component" value="Unassembled WGS sequence"/>
</dbReference>
<name>A0A9P8ZXB5_9PEZI</name>
<evidence type="ECO:0000313" key="1">
    <source>
        <dbReference type="EMBL" id="KAH6652834.1"/>
    </source>
</evidence>
<comment type="caution">
    <text evidence="1">The sequence shown here is derived from an EMBL/GenBank/DDBJ whole genome shotgun (WGS) entry which is preliminary data.</text>
</comment>